<dbReference type="STRING" id="644358.A0A0C4EDN0"/>
<gene>
    <name evidence="2" type="ORF">MAPG_10835</name>
</gene>
<dbReference type="EMBL" id="GL876978">
    <property type="protein sequence ID" value="KLU91886.1"/>
    <property type="molecule type" value="Genomic_DNA"/>
</dbReference>
<feature type="compositionally biased region" description="Basic residues" evidence="1">
    <location>
        <begin position="697"/>
        <end position="713"/>
    </location>
</feature>
<reference evidence="3" key="5">
    <citation type="submission" date="2015-06" db="UniProtKB">
        <authorList>
            <consortium name="EnsemblFungi"/>
        </authorList>
    </citation>
    <scope>IDENTIFICATION</scope>
    <source>
        <strain evidence="3">ATCC 64411</strain>
    </source>
</reference>
<dbReference type="eggNOG" id="ENOG502S067">
    <property type="taxonomic scope" value="Eukaryota"/>
</dbReference>
<evidence type="ECO:0000313" key="2">
    <source>
        <dbReference type="EMBL" id="KLU91886.1"/>
    </source>
</evidence>
<reference evidence="2" key="1">
    <citation type="submission" date="2010-05" db="EMBL/GenBank/DDBJ databases">
        <title>The Genome Sequence of Magnaporthe poae strain ATCC 64411.</title>
        <authorList>
            <consortium name="The Broad Institute Genome Sequencing Platform"/>
            <consortium name="Broad Institute Genome Sequencing Center for Infectious Disease"/>
            <person name="Ma L.-J."/>
            <person name="Dead R."/>
            <person name="Young S."/>
            <person name="Zeng Q."/>
            <person name="Koehrsen M."/>
            <person name="Alvarado L."/>
            <person name="Berlin A."/>
            <person name="Chapman S.B."/>
            <person name="Chen Z."/>
            <person name="Freedman E."/>
            <person name="Gellesch M."/>
            <person name="Goldberg J."/>
            <person name="Griggs A."/>
            <person name="Gujja S."/>
            <person name="Heilman E.R."/>
            <person name="Heiman D."/>
            <person name="Hepburn T."/>
            <person name="Howarth C."/>
            <person name="Jen D."/>
            <person name="Larson L."/>
            <person name="Mehta T."/>
            <person name="Neiman D."/>
            <person name="Pearson M."/>
            <person name="Roberts A."/>
            <person name="Saif S."/>
            <person name="Shea T."/>
            <person name="Shenoy N."/>
            <person name="Sisk P."/>
            <person name="Stolte C."/>
            <person name="Sykes S."/>
            <person name="Walk T."/>
            <person name="White J."/>
            <person name="Yandava C."/>
            <person name="Haas B."/>
            <person name="Nusbaum C."/>
            <person name="Birren B."/>
        </authorList>
    </citation>
    <scope>NUCLEOTIDE SEQUENCE</scope>
    <source>
        <strain evidence="2">ATCC 64411</strain>
    </source>
</reference>
<dbReference type="OMA" id="GWLNNKP"/>
<dbReference type="PANTHER" id="PTHR46434:SF1">
    <property type="entry name" value="GENETIC INTERACTOR OF PROHIBITINS 3, MITOCHONDRIAL"/>
    <property type="match status" value="1"/>
</dbReference>
<feature type="compositionally biased region" description="Acidic residues" evidence="1">
    <location>
        <begin position="638"/>
        <end position="661"/>
    </location>
</feature>
<organism evidence="3 4">
    <name type="scientific">Magnaporthiopsis poae (strain ATCC 64411 / 73-15)</name>
    <name type="common">Kentucky bluegrass fungus</name>
    <name type="synonym">Magnaporthe poae</name>
    <dbReference type="NCBI Taxonomy" id="644358"/>
    <lineage>
        <taxon>Eukaryota</taxon>
        <taxon>Fungi</taxon>
        <taxon>Dikarya</taxon>
        <taxon>Ascomycota</taxon>
        <taxon>Pezizomycotina</taxon>
        <taxon>Sordariomycetes</taxon>
        <taxon>Sordariomycetidae</taxon>
        <taxon>Magnaporthales</taxon>
        <taxon>Magnaporthaceae</taxon>
        <taxon>Magnaporthiopsis</taxon>
    </lineage>
</organism>
<keyword evidence="4" id="KW-1185">Reference proteome</keyword>
<dbReference type="GO" id="GO:0005739">
    <property type="term" value="C:mitochondrion"/>
    <property type="evidence" value="ECO:0007669"/>
    <property type="project" value="TreeGrafter"/>
</dbReference>
<dbReference type="AlphaFoldDB" id="A0A0C4EDN0"/>
<name>A0A0C4EDN0_MAGP6</name>
<reference evidence="4" key="2">
    <citation type="submission" date="2010-05" db="EMBL/GenBank/DDBJ databases">
        <title>The genome sequence of Magnaporthe poae strain ATCC 64411.</title>
        <authorList>
            <person name="Ma L.-J."/>
            <person name="Dead R."/>
            <person name="Young S."/>
            <person name="Zeng Q."/>
            <person name="Koehrsen M."/>
            <person name="Alvarado L."/>
            <person name="Berlin A."/>
            <person name="Chapman S.B."/>
            <person name="Chen Z."/>
            <person name="Freedman E."/>
            <person name="Gellesch M."/>
            <person name="Goldberg J."/>
            <person name="Griggs A."/>
            <person name="Gujja S."/>
            <person name="Heilman E.R."/>
            <person name="Heiman D."/>
            <person name="Hepburn T."/>
            <person name="Howarth C."/>
            <person name="Jen D."/>
            <person name="Larson L."/>
            <person name="Mehta T."/>
            <person name="Neiman D."/>
            <person name="Pearson M."/>
            <person name="Roberts A."/>
            <person name="Saif S."/>
            <person name="Shea T."/>
            <person name="Shenoy N."/>
            <person name="Sisk P."/>
            <person name="Stolte C."/>
            <person name="Sykes S."/>
            <person name="Walk T."/>
            <person name="White J."/>
            <person name="Yandava C."/>
            <person name="Haas B."/>
            <person name="Nusbaum C."/>
            <person name="Birren B."/>
        </authorList>
    </citation>
    <scope>NUCLEOTIDE SEQUENCE [LARGE SCALE GENOMIC DNA]</scope>
    <source>
        <strain evidence="4">ATCC 64411 / 73-15</strain>
    </source>
</reference>
<dbReference type="VEuPathDB" id="FungiDB:MAPG_10835"/>
<dbReference type="Gene3D" id="3.40.50.300">
    <property type="entry name" value="P-loop containing nucleotide triphosphate hydrolases"/>
    <property type="match status" value="1"/>
</dbReference>
<evidence type="ECO:0000256" key="1">
    <source>
        <dbReference type="SAM" id="MobiDB-lite"/>
    </source>
</evidence>
<dbReference type="EnsemblFungi" id="MAPG_10835T0">
    <property type="protein sequence ID" value="MAPG_10835T0"/>
    <property type="gene ID" value="MAPG_10835"/>
</dbReference>
<evidence type="ECO:0000313" key="3">
    <source>
        <dbReference type="EnsemblFungi" id="MAPG_10835T0"/>
    </source>
</evidence>
<dbReference type="SUPFAM" id="SSF52540">
    <property type="entry name" value="P-loop containing nucleoside triphosphate hydrolases"/>
    <property type="match status" value="1"/>
</dbReference>
<evidence type="ECO:0008006" key="5">
    <source>
        <dbReference type="Google" id="ProtNLM"/>
    </source>
</evidence>
<dbReference type="InterPro" id="IPR027417">
    <property type="entry name" value="P-loop_NTPase"/>
</dbReference>
<dbReference type="Proteomes" id="UP000011715">
    <property type="component" value="Unassembled WGS sequence"/>
</dbReference>
<reference evidence="3" key="4">
    <citation type="journal article" date="2015" name="G3 (Bethesda)">
        <title>Genome sequences of three phytopathogenic species of the Magnaporthaceae family of fungi.</title>
        <authorList>
            <person name="Okagaki L.H."/>
            <person name="Nunes C.C."/>
            <person name="Sailsbery J."/>
            <person name="Clay B."/>
            <person name="Brown D."/>
            <person name="John T."/>
            <person name="Oh Y."/>
            <person name="Young N."/>
            <person name="Fitzgerald M."/>
            <person name="Haas B.J."/>
            <person name="Zeng Q."/>
            <person name="Young S."/>
            <person name="Adiconis X."/>
            <person name="Fan L."/>
            <person name="Levin J.Z."/>
            <person name="Mitchell T.K."/>
            <person name="Okubara P.A."/>
            <person name="Farman M.L."/>
            <person name="Kohn L.M."/>
            <person name="Birren B."/>
            <person name="Ma L.-J."/>
            <person name="Dean R.A."/>
        </authorList>
    </citation>
    <scope>NUCLEOTIDE SEQUENCE</scope>
    <source>
        <strain evidence="3">ATCC 64411 / 73-15</strain>
    </source>
</reference>
<dbReference type="PANTHER" id="PTHR46434">
    <property type="entry name" value="GENETIC INTERACTOR OF PROHIBITINS 3, MITOCHONDRIAL"/>
    <property type="match status" value="1"/>
</dbReference>
<feature type="region of interest" description="Disordered" evidence="1">
    <location>
        <begin position="616"/>
        <end position="719"/>
    </location>
</feature>
<reference evidence="2" key="3">
    <citation type="submission" date="2011-03" db="EMBL/GenBank/DDBJ databases">
        <title>Annotation of Magnaporthe poae ATCC 64411.</title>
        <authorList>
            <person name="Ma L.-J."/>
            <person name="Dead R."/>
            <person name="Young S.K."/>
            <person name="Zeng Q."/>
            <person name="Gargeya S."/>
            <person name="Fitzgerald M."/>
            <person name="Haas B."/>
            <person name="Abouelleil A."/>
            <person name="Alvarado L."/>
            <person name="Arachchi H.M."/>
            <person name="Berlin A."/>
            <person name="Brown A."/>
            <person name="Chapman S.B."/>
            <person name="Chen Z."/>
            <person name="Dunbar C."/>
            <person name="Freedman E."/>
            <person name="Gearin G."/>
            <person name="Gellesch M."/>
            <person name="Goldberg J."/>
            <person name="Griggs A."/>
            <person name="Gujja S."/>
            <person name="Heiman D."/>
            <person name="Howarth C."/>
            <person name="Larson L."/>
            <person name="Lui A."/>
            <person name="MacDonald P.J.P."/>
            <person name="Mehta T."/>
            <person name="Montmayeur A."/>
            <person name="Murphy C."/>
            <person name="Neiman D."/>
            <person name="Pearson M."/>
            <person name="Priest M."/>
            <person name="Roberts A."/>
            <person name="Saif S."/>
            <person name="Shea T."/>
            <person name="Shenoy N."/>
            <person name="Sisk P."/>
            <person name="Stolte C."/>
            <person name="Sykes S."/>
            <person name="Yandava C."/>
            <person name="Wortman J."/>
            <person name="Nusbaum C."/>
            <person name="Birren B."/>
        </authorList>
    </citation>
    <scope>NUCLEOTIDE SEQUENCE</scope>
    <source>
        <strain evidence="2">ATCC 64411</strain>
    </source>
</reference>
<dbReference type="EMBL" id="ADBL01002674">
    <property type="status" value="NOT_ANNOTATED_CDS"/>
    <property type="molecule type" value="Genomic_DNA"/>
</dbReference>
<evidence type="ECO:0000313" key="4">
    <source>
        <dbReference type="Proteomes" id="UP000011715"/>
    </source>
</evidence>
<dbReference type="OrthoDB" id="1696305at2759"/>
<protein>
    <recommendedName>
        <fullName evidence="5">G domain-containing protein</fullName>
    </recommendedName>
</protein>
<accession>A0A0C4EDN0</accession>
<sequence>MQLAACLRTSLASSRRRTTLLFQTSPLYPCPAVRFASAGHRRPLVYGQHRCRDLLTQARLLQPGLEVRRAYSLEATARQDPELDAKLQRAREALSGLPPQCTGCGGLTQTSTPGRPGYYNPERKDVKLCSGLETPPPRVPTRHEKEDSIVAAALRAVDPEKLENLGVNVTALKSDLPSHEPEQQPDRAPPLCDRCHNLVHHSEGTPIFHPSLEALRETIDESPYKYNHIYHIIDAADFPMSLLPNIHSLLEAMPLRSQNRRSRSGRFYGDRKMDISFIITRSDLLARKKEQVDGMMSNIRETLREALGRRGRRVRLGNVHCVSARCGWWTQELLRKIRRLGGGCWFVGKANVGKSRLFHAVFPKGMGQPQPNNHQITVSPDANLQGRELERSAVAELLPFAEEDEMEELDEYSLLPPARRETNFPEMPLVSALPGTTASPIRVPFGNGKGELIDLPGLRRSRLDEYVKPEHHRSMIMQKHIRPTKEVIAPGKSLLIGGFIRITPELPWYNVLSWSFVPLKVHITSTRKAVALQQQTGEVNVENIATKKAAEATRLAGTYALRWDVTKEYTGPLTAKAAGNIPVDRLPFRILGADIVIEGVGWIELTVQVRKMQLEREAKKRPKRHDRDEIRQTLDLSEPGDEEIWKDEHDDVPEEQDDDDEAWPKVQVYTPEGGFVSVRPPMKASLCCQPRKPDKGRPRKSMKGAKKRAKAARRAAVDN</sequence>
<dbReference type="InterPro" id="IPR050896">
    <property type="entry name" value="Mito_lipid_metab_GTPase"/>
</dbReference>
<proteinExistence type="predicted"/>